<feature type="transmembrane region" description="Helical" evidence="1">
    <location>
        <begin position="65"/>
        <end position="89"/>
    </location>
</feature>
<dbReference type="PANTHER" id="PTHR35804">
    <property type="entry name" value="LYSINE EXPORTER LYSO"/>
    <property type="match status" value="1"/>
</dbReference>
<dbReference type="Proteomes" id="UP000091979">
    <property type="component" value="Unassembled WGS sequence"/>
</dbReference>
<dbReference type="GO" id="GO:0005886">
    <property type="term" value="C:plasma membrane"/>
    <property type="evidence" value="ECO:0007669"/>
    <property type="project" value="TreeGrafter"/>
</dbReference>
<reference evidence="2 3" key="1">
    <citation type="submission" date="2015-01" db="EMBL/GenBank/DDBJ databases">
        <title>Desulfovibrio sp. JC271 draft genome sequence.</title>
        <authorList>
            <person name="Shivani Y."/>
            <person name="Subhash Y."/>
            <person name="Sasikala C."/>
            <person name="Ramana C.V."/>
        </authorList>
    </citation>
    <scope>NUCLEOTIDE SEQUENCE [LARGE SCALE GENOMIC DNA]</scope>
    <source>
        <strain evidence="2 3">JC271</strain>
    </source>
</reference>
<gene>
    <name evidence="2" type="ORF">SP90_15575</name>
</gene>
<dbReference type="InterPro" id="IPR005642">
    <property type="entry name" value="LysO"/>
</dbReference>
<sequence length="199" mass="21276">MKGSLIILSFFIAGCLVGHMESVPSWLLNDALSTYTLYALLFLVGMSIGFDSHCWQILRQLHLKVLLVPTAIVIGTAAGSVAAWCLIADMPLRDVFAVGAGFGYYSLSTVIITNMGDPILGSVALLSNIIREILTLLGTPLLVRFFGKLAPVASGGATAMDTTLPIIVKFTSERYGIIAVFSGMVLTVLVPFLVTFIMT</sequence>
<dbReference type="EMBL" id="JXMS01000036">
    <property type="protein sequence ID" value="OBQ45904.1"/>
    <property type="molecule type" value="Genomic_DNA"/>
</dbReference>
<dbReference type="GO" id="GO:0015661">
    <property type="term" value="F:L-lysine efflux transmembrane transporter activity"/>
    <property type="evidence" value="ECO:0007669"/>
    <property type="project" value="InterPro"/>
</dbReference>
<organism evidence="2 3">
    <name type="scientific">Halodesulfovibrio spirochaetisodalis</name>
    <dbReference type="NCBI Taxonomy" id="1560234"/>
    <lineage>
        <taxon>Bacteria</taxon>
        <taxon>Pseudomonadati</taxon>
        <taxon>Thermodesulfobacteriota</taxon>
        <taxon>Desulfovibrionia</taxon>
        <taxon>Desulfovibrionales</taxon>
        <taxon>Desulfovibrionaceae</taxon>
        <taxon>Halodesulfovibrio</taxon>
    </lineage>
</organism>
<name>A0A1B7X955_9BACT</name>
<feature type="transmembrane region" description="Helical" evidence="1">
    <location>
        <begin position="149"/>
        <end position="168"/>
    </location>
</feature>
<keyword evidence="3" id="KW-1185">Reference proteome</keyword>
<evidence type="ECO:0000313" key="3">
    <source>
        <dbReference type="Proteomes" id="UP000091979"/>
    </source>
</evidence>
<accession>A0A1B7X955</accession>
<proteinExistence type="predicted"/>
<comment type="caution">
    <text evidence="2">The sequence shown here is derived from an EMBL/GenBank/DDBJ whole genome shotgun (WGS) entry which is preliminary data.</text>
</comment>
<dbReference type="PATRIC" id="fig|1560234.3.peg.2409"/>
<feature type="transmembrane region" description="Helical" evidence="1">
    <location>
        <begin position="36"/>
        <end position="58"/>
    </location>
</feature>
<dbReference type="PANTHER" id="PTHR35804:SF1">
    <property type="entry name" value="LYSINE EXPORTER LYSO"/>
    <property type="match status" value="1"/>
</dbReference>
<dbReference type="AlphaFoldDB" id="A0A1B7X955"/>
<dbReference type="RefSeq" id="WP_066858467.1">
    <property type="nucleotide sequence ID" value="NZ_JXMS01000036.1"/>
</dbReference>
<keyword evidence="1" id="KW-1133">Transmembrane helix</keyword>
<keyword evidence="1" id="KW-0812">Transmembrane</keyword>
<protein>
    <submittedName>
        <fullName evidence="2">Membrane protein</fullName>
    </submittedName>
</protein>
<dbReference type="Pfam" id="PF03956">
    <property type="entry name" value="Lys_export"/>
    <property type="match status" value="1"/>
</dbReference>
<evidence type="ECO:0000313" key="2">
    <source>
        <dbReference type="EMBL" id="OBQ45904.1"/>
    </source>
</evidence>
<dbReference type="PROSITE" id="PS51257">
    <property type="entry name" value="PROKAR_LIPOPROTEIN"/>
    <property type="match status" value="1"/>
</dbReference>
<keyword evidence="1" id="KW-0472">Membrane</keyword>
<dbReference type="OrthoDB" id="5451742at2"/>
<evidence type="ECO:0000256" key="1">
    <source>
        <dbReference type="SAM" id="Phobius"/>
    </source>
</evidence>
<feature type="transmembrane region" description="Helical" evidence="1">
    <location>
        <begin position="175"/>
        <end position="198"/>
    </location>
</feature>